<dbReference type="GO" id="GO:0005829">
    <property type="term" value="C:cytosol"/>
    <property type="evidence" value="ECO:0007669"/>
    <property type="project" value="TreeGrafter"/>
</dbReference>
<feature type="active site" description="Proton acceptor; specific for D-alanine" evidence="5">
    <location>
        <position position="35"/>
    </location>
</feature>
<dbReference type="SUPFAM" id="SSF51419">
    <property type="entry name" value="PLP-binding barrel"/>
    <property type="match status" value="1"/>
</dbReference>
<dbReference type="SMART" id="SM01005">
    <property type="entry name" value="Ala_racemase_C"/>
    <property type="match status" value="1"/>
</dbReference>
<evidence type="ECO:0000256" key="5">
    <source>
        <dbReference type="HAMAP-Rule" id="MF_01201"/>
    </source>
</evidence>
<accession>A0A845BTS4</accession>
<dbReference type="EC" id="5.1.1.1" evidence="5"/>
<dbReference type="HAMAP" id="MF_01201">
    <property type="entry name" value="Ala_racemase"/>
    <property type="match status" value="1"/>
</dbReference>
<evidence type="ECO:0000256" key="6">
    <source>
        <dbReference type="PIRSR" id="PIRSR600821-50"/>
    </source>
</evidence>
<dbReference type="InterPro" id="IPR020622">
    <property type="entry name" value="Ala_racemase_pyridoxalP-BS"/>
</dbReference>
<dbReference type="InterPro" id="IPR011079">
    <property type="entry name" value="Ala_racemase_C"/>
</dbReference>
<dbReference type="Pfam" id="PF01168">
    <property type="entry name" value="Ala_racemase_N"/>
    <property type="match status" value="1"/>
</dbReference>
<protein>
    <recommendedName>
        <fullName evidence="5">Alanine racemase</fullName>
        <ecNumber evidence="5">5.1.1.1</ecNumber>
    </recommendedName>
</protein>
<gene>
    <name evidence="9" type="primary">alr</name>
    <name evidence="9" type="ORF">GQF02_11315</name>
</gene>
<feature type="binding site" evidence="5 7">
    <location>
        <position position="131"/>
    </location>
    <ligand>
        <name>substrate</name>
    </ligand>
</feature>
<dbReference type="GO" id="GO:0030632">
    <property type="term" value="P:D-alanine biosynthetic process"/>
    <property type="evidence" value="ECO:0007669"/>
    <property type="project" value="UniProtKB-UniRule"/>
</dbReference>
<dbReference type="InterPro" id="IPR000821">
    <property type="entry name" value="Ala_racemase"/>
</dbReference>
<dbReference type="Gene3D" id="3.20.20.10">
    <property type="entry name" value="Alanine racemase"/>
    <property type="match status" value="1"/>
</dbReference>
<comment type="similarity">
    <text evidence="5">Belongs to the alanine racemase family.</text>
</comment>
<dbReference type="RefSeq" id="WP_160797244.1">
    <property type="nucleotide sequence ID" value="NZ_WSSB01000010.1"/>
</dbReference>
<keyword evidence="4 5" id="KW-0413">Isomerase</keyword>
<evidence type="ECO:0000256" key="2">
    <source>
        <dbReference type="ARBA" id="ARBA00001933"/>
    </source>
</evidence>
<sequence>MTRPIRLEIDLAAIRHNYQHSRQQAPGARAYAVIKADAYGHGALEVAQALADIADGFALLNLEDALRLRRAGIQQPMTLLEGAFDLEDTVRMAENRIAGAVHSPHQIAWLEQLQSDLPFEAWLKVNSGMNRLGFQPEAAPAAMDRLRAHPAVKLSTIMTHFATADDARGVAGQWEKFEPLARASGLAISAANSAATFRHAHTHGDAVRPGITLYGCSPFDDVNGPELGLKPGMTLSADIIAVQHIQPGEIVGYGATFQAERPMRIGIVACGYADGYPRVVPSGTPVLVDGKLSGTVGRVSMDMLVVDLSALPEAGIGSHVTLWGQGLPIETIARAAGTLGYELMCAISTRVPRHYLPA</sequence>
<evidence type="ECO:0000256" key="7">
    <source>
        <dbReference type="PIRSR" id="PIRSR600821-52"/>
    </source>
</evidence>
<comment type="caution">
    <text evidence="9">The sequence shown here is derived from an EMBL/GenBank/DDBJ whole genome shotgun (WGS) entry which is preliminary data.</text>
</comment>
<dbReference type="Gene3D" id="2.40.37.10">
    <property type="entry name" value="Lyase, Ornithine Decarboxylase, Chain A, domain 1"/>
    <property type="match status" value="1"/>
</dbReference>
<evidence type="ECO:0000256" key="4">
    <source>
        <dbReference type="ARBA" id="ARBA00023235"/>
    </source>
</evidence>
<dbReference type="FunFam" id="3.20.20.10:FF:000002">
    <property type="entry name" value="Alanine racemase"/>
    <property type="match status" value="1"/>
</dbReference>
<feature type="active site" description="Proton acceptor; specific for L-alanine" evidence="5">
    <location>
        <position position="253"/>
    </location>
</feature>
<evidence type="ECO:0000256" key="3">
    <source>
        <dbReference type="ARBA" id="ARBA00022898"/>
    </source>
</evidence>
<dbReference type="GO" id="GO:0008784">
    <property type="term" value="F:alanine racemase activity"/>
    <property type="evidence" value="ECO:0007669"/>
    <property type="project" value="UniProtKB-UniRule"/>
</dbReference>
<comment type="cofactor">
    <cofactor evidence="2 5 6">
        <name>pyridoxal 5'-phosphate</name>
        <dbReference type="ChEBI" id="CHEBI:597326"/>
    </cofactor>
</comment>
<dbReference type="AlphaFoldDB" id="A0A845BTS4"/>
<feature type="modified residue" description="N6-(pyridoxal phosphate)lysine" evidence="5 6">
    <location>
        <position position="35"/>
    </location>
</feature>
<dbReference type="Proteomes" id="UP000467214">
    <property type="component" value="Unassembled WGS sequence"/>
</dbReference>
<dbReference type="PANTHER" id="PTHR30511:SF0">
    <property type="entry name" value="ALANINE RACEMASE, CATABOLIC-RELATED"/>
    <property type="match status" value="1"/>
</dbReference>
<organism evidence="9 10">
    <name type="scientific">Craterilacuibacter sinensis</name>
    <dbReference type="NCBI Taxonomy" id="2686017"/>
    <lineage>
        <taxon>Bacteria</taxon>
        <taxon>Pseudomonadati</taxon>
        <taxon>Pseudomonadota</taxon>
        <taxon>Betaproteobacteria</taxon>
        <taxon>Neisseriales</taxon>
        <taxon>Neisseriaceae</taxon>
        <taxon>Craterilacuibacter</taxon>
    </lineage>
</organism>
<dbReference type="InterPro" id="IPR029066">
    <property type="entry name" value="PLP-binding_barrel"/>
</dbReference>
<dbReference type="SUPFAM" id="SSF50621">
    <property type="entry name" value="Alanine racemase C-terminal domain-like"/>
    <property type="match status" value="1"/>
</dbReference>
<name>A0A845BTS4_9NEIS</name>
<evidence type="ECO:0000313" key="9">
    <source>
        <dbReference type="EMBL" id="MXR37566.1"/>
    </source>
</evidence>
<dbReference type="CDD" id="cd06827">
    <property type="entry name" value="PLPDE_III_AR_proteobact"/>
    <property type="match status" value="1"/>
</dbReference>
<feature type="domain" description="Alanine racemase C-terminal" evidence="8">
    <location>
        <begin position="232"/>
        <end position="356"/>
    </location>
</feature>
<proteinExistence type="inferred from homology"/>
<evidence type="ECO:0000313" key="10">
    <source>
        <dbReference type="Proteomes" id="UP000467214"/>
    </source>
</evidence>
<evidence type="ECO:0000259" key="8">
    <source>
        <dbReference type="SMART" id="SM01005"/>
    </source>
</evidence>
<feature type="binding site" evidence="5 7">
    <location>
        <position position="301"/>
    </location>
    <ligand>
        <name>substrate</name>
    </ligand>
</feature>
<dbReference type="PRINTS" id="PR00992">
    <property type="entry name" value="ALARACEMASE"/>
</dbReference>
<comment type="catalytic activity">
    <reaction evidence="1 5">
        <text>L-alanine = D-alanine</text>
        <dbReference type="Rhea" id="RHEA:20249"/>
        <dbReference type="ChEBI" id="CHEBI:57416"/>
        <dbReference type="ChEBI" id="CHEBI:57972"/>
        <dbReference type="EC" id="5.1.1.1"/>
    </reaction>
</comment>
<keyword evidence="10" id="KW-1185">Reference proteome</keyword>
<evidence type="ECO:0000256" key="1">
    <source>
        <dbReference type="ARBA" id="ARBA00000316"/>
    </source>
</evidence>
<dbReference type="InterPro" id="IPR009006">
    <property type="entry name" value="Ala_racemase/Decarboxylase_C"/>
</dbReference>
<dbReference type="Pfam" id="PF00842">
    <property type="entry name" value="Ala_racemase_C"/>
    <property type="match status" value="1"/>
</dbReference>
<dbReference type="InterPro" id="IPR001608">
    <property type="entry name" value="Ala_racemase_N"/>
</dbReference>
<comment type="pathway">
    <text evidence="5">Amino-acid biosynthesis; D-alanine biosynthesis; D-alanine from L-alanine: step 1/1.</text>
</comment>
<dbReference type="EMBL" id="WSSB01000010">
    <property type="protein sequence ID" value="MXR37566.1"/>
    <property type="molecule type" value="Genomic_DNA"/>
</dbReference>
<reference evidence="9 10" key="1">
    <citation type="submission" date="2019-12" db="EMBL/GenBank/DDBJ databases">
        <title>Neisseriaceae gen. nov. sp. Genome sequencing and assembly.</title>
        <authorList>
            <person name="Liu Z."/>
            <person name="Li A."/>
        </authorList>
    </citation>
    <scope>NUCLEOTIDE SEQUENCE [LARGE SCALE GENOMIC DNA]</scope>
    <source>
        <strain evidence="9 10">B2N2-7</strain>
    </source>
</reference>
<dbReference type="UniPathway" id="UPA00042">
    <property type="reaction ID" value="UER00497"/>
</dbReference>
<dbReference type="GO" id="GO:0030170">
    <property type="term" value="F:pyridoxal phosphate binding"/>
    <property type="evidence" value="ECO:0007669"/>
    <property type="project" value="UniProtKB-UniRule"/>
</dbReference>
<dbReference type="PANTHER" id="PTHR30511">
    <property type="entry name" value="ALANINE RACEMASE"/>
    <property type="match status" value="1"/>
</dbReference>
<comment type="function">
    <text evidence="5">Catalyzes the interconversion of L-alanine and D-alanine. May also act on other amino acids.</text>
</comment>
<keyword evidence="3 5" id="KW-0663">Pyridoxal phosphate</keyword>
<dbReference type="PROSITE" id="PS00395">
    <property type="entry name" value="ALANINE_RACEMASE"/>
    <property type="match status" value="1"/>
</dbReference>
<dbReference type="NCBIfam" id="TIGR00492">
    <property type="entry name" value="alr"/>
    <property type="match status" value="1"/>
</dbReference>